<dbReference type="EMBL" id="LR796861">
    <property type="protein sequence ID" value="CAB4170944.1"/>
    <property type="molecule type" value="Genomic_DNA"/>
</dbReference>
<evidence type="ECO:0000259" key="2">
    <source>
        <dbReference type="Pfam" id="PF18909"/>
    </source>
</evidence>
<gene>
    <name evidence="4" type="ORF">UFOVP1066_91</name>
    <name evidence="5" type="ORF">UFOVP1315_24</name>
    <name evidence="6" type="ORF">UFOVP1421_207</name>
    <name evidence="7" type="ORF">UFOVP1525_217</name>
    <name evidence="3" type="ORF">UFOVP909_180</name>
</gene>
<reference evidence="6" key="1">
    <citation type="submission" date="2020-05" db="EMBL/GenBank/DDBJ databases">
        <authorList>
            <person name="Chiriac C."/>
            <person name="Salcher M."/>
            <person name="Ghai R."/>
            <person name="Kavagutti S V."/>
        </authorList>
    </citation>
    <scope>NUCLEOTIDE SEQUENCE</scope>
</reference>
<proteinExistence type="predicted"/>
<protein>
    <recommendedName>
        <fullName evidence="2">dATP/dGTP diphosphohydrolase N-terminal domain-containing protein</fullName>
    </recommendedName>
</protein>
<dbReference type="InterPro" id="IPR044038">
    <property type="entry name" value="dATP/dGTP_diPOhydrolase_N"/>
</dbReference>
<feature type="domain" description="dATP/dGTP diphosphohydrolase N-terminal" evidence="2">
    <location>
        <begin position="16"/>
        <end position="106"/>
    </location>
</feature>
<evidence type="ECO:0000313" key="6">
    <source>
        <dbReference type="EMBL" id="CAB4211600.1"/>
    </source>
</evidence>
<dbReference type="EMBL" id="LR798454">
    <property type="protein sequence ID" value="CAB5238713.1"/>
    <property type="molecule type" value="Genomic_DNA"/>
</dbReference>
<evidence type="ECO:0000313" key="5">
    <source>
        <dbReference type="EMBL" id="CAB4197669.1"/>
    </source>
</evidence>
<evidence type="ECO:0000313" key="3">
    <source>
        <dbReference type="EMBL" id="CAB4170944.1"/>
    </source>
</evidence>
<evidence type="ECO:0000313" key="7">
    <source>
        <dbReference type="EMBL" id="CAB5238713.1"/>
    </source>
</evidence>
<name>A0A6J5SDE6_9CAUD</name>
<dbReference type="Pfam" id="PF18909">
    <property type="entry name" value="dGTP_diPhyd_N"/>
    <property type="match status" value="1"/>
</dbReference>
<feature type="region of interest" description="Disordered" evidence="1">
    <location>
        <begin position="1"/>
        <end position="23"/>
    </location>
</feature>
<evidence type="ECO:0000313" key="4">
    <source>
        <dbReference type="EMBL" id="CAB4181956.1"/>
    </source>
</evidence>
<evidence type="ECO:0000256" key="1">
    <source>
        <dbReference type="SAM" id="MobiDB-lite"/>
    </source>
</evidence>
<dbReference type="EMBL" id="LR797375">
    <property type="protein sequence ID" value="CAB4211600.1"/>
    <property type="molecule type" value="Genomic_DNA"/>
</dbReference>
<accession>A0A6J5SDE6</accession>
<sequence length="109" mass="12579">MATKEDIKKSQNATTGGRKFDGGKLQYGLLPPLALKATVEILTFGAEKYEPDNWKNVPDSKRRYFDAMQRHLWAWKEGEQDDPETGKNHLAHAMCCLMFLYEHDVKYSK</sequence>
<dbReference type="EMBL" id="LR797019">
    <property type="protein sequence ID" value="CAB4181956.1"/>
    <property type="molecule type" value="Genomic_DNA"/>
</dbReference>
<organism evidence="6">
    <name type="scientific">uncultured Caudovirales phage</name>
    <dbReference type="NCBI Taxonomy" id="2100421"/>
    <lineage>
        <taxon>Viruses</taxon>
        <taxon>Duplodnaviria</taxon>
        <taxon>Heunggongvirae</taxon>
        <taxon>Uroviricota</taxon>
        <taxon>Caudoviricetes</taxon>
        <taxon>Peduoviridae</taxon>
        <taxon>Maltschvirus</taxon>
        <taxon>Maltschvirus maltsch</taxon>
    </lineage>
</organism>
<dbReference type="EMBL" id="LR797272">
    <property type="protein sequence ID" value="CAB4197669.1"/>
    <property type="molecule type" value="Genomic_DNA"/>
</dbReference>